<dbReference type="EC" id="7.1.2.1" evidence="10"/>
<evidence type="ECO:0000256" key="4">
    <source>
        <dbReference type="ARBA" id="ARBA00022692"/>
    </source>
</evidence>
<keyword evidence="10" id="KW-0460">Magnesium</keyword>
<proteinExistence type="inferred from homology"/>
<reference evidence="12 13" key="1">
    <citation type="submission" date="2012-04" db="EMBL/GenBank/DDBJ databases">
        <title>The Genome Sequence of Saprolegnia declina VS20.</title>
        <authorList>
            <consortium name="The Broad Institute Genome Sequencing Platform"/>
            <person name="Russ C."/>
            <person name="Nusbaum C."/>
            <person name="Tyler B."/>
            <person name="van West P."/>
            <person name="Dieguez-Uribeondo J."/>
            <person name="de Bruijn I."/>
            <person name="Tripathy S."/>
            <person name="Jiang R."/>
            <person name="Young S.K."/>
            <person name="Zeng Q."/>
            <person name="Gargeya S."/>
            <person name="Fitzgerald M."/>
            <person name="Haas B."/>
            <person name="Abouelleil A."/>
            <person name="Alvarado L."/>
            <person name="Arachchi H.M."/>
            <person name="Berlin A."/>
            <person name="Chapman S.B."/>
            <person name="Goldberg J."/>
            <person name="Griggs A."/>
            <person name="Gujja S."/>
            <person name="Hansen M."/>
            <person name="Howarth C."/>
            <person name="Imamovic A."/>
            <person name="Larimer J."/>
            <person name="McCowen C."/>
            <person name="Montmayeur A."/>
            <person name="Murphy C."/>
            <person name="Neiman D."/>
            <person name="Pearson M."/>
            <person name="Priest M."/>
            <person name="Roberts A."/>
            <person name="Saif S."/>
            <person name="Shea T."/>
            <person name="Sisk P."/>
            <person name="Sykes S."/>
            <person name="Wortman J."/>
            <person name="Nusbaum C."/>
            <person name="Birren B."/>
        </authorList>
    </citation>
    <scope>NUCLEOTIDE SEQUENCE [LARGE SCALE GENOMIC DNA]</scope>
    <source>
        <strain evidence="12 13">VS20</strain>
    </source>
</reference>
<dbReference type="STRING" id="1156394.T0QMQ2"/>
<feature type="transmembrane region" description="Helical" evidence="10">
    <location>
        <begin position="328"/>
        <end position="349"/>
    </location>
</feature>
<dbReference type="OrthoDB" id="116380at2759"/>
<accession>T0QMQ2</accession>
<dbReference type="InterPro" id="IPR018303">
    <property type="entry name" value="ATPase_P-typ_P_site"/>
</dbReference>
<dbReference type="GO" id="GO:0008553">
    <property type="term" value="F:P-type proton-exporting transporter activity"/>
    <property type="evidence" value="ECO:0007669"/>
    <property type="project" value="UniProtKB-UniRule"/>
</dbReference>
<feature type="transmembrane region" description="Helical" evidence="10">
    <location>
        <begin position="845"/>
        <end position="869"/>
    </location>
</feature>
<evidence type="ECO:0000256" key="10">
    <source>
        <dbReference type="RuleBase" id="RU362083"/>
    </source>
</evidence>
<name>T0QMQ2_SAPDV</name>
<evidence type="ECO:0000256" key="1">
    <source>
        <dbReference type="ARBA" id="ARBA00004141"/>
    </source>
</evidence>
<dbReference type="AlphaFoldDB" id="T0QMQ2"/>
<evidence type="ECO:0000256" key="6">
    <source>
        <dbReference type="ARBA" id="ARBA00022840"/>
    </source>
</evidence>
<feature type="transmembrane region" description="Helical" evidence="10">
    <location>
        <begin position="881"/>
        <end position="902"/>
    </location>
</feature>
<evidence type="ECO:0000313" key="12">
    <source>
        <dbReference type="EMBL" id="EQC35105.1"/>
    </source>
</evidence>
<dbReference type="NCBIfam" id="TIGR01494">
    <property type="entry name" value="ATPase_P-type"/>
    <property type="match status" value="1"/>
</dbReference>
<feature type="domain" description="Cation-transporting P-type ATPase N-terminal" evidence="11">
    <location>
        <begin position="109"/>
        <end position="178"/>
    </location>
</feature>
<organism evidence="12 13">
    <name type="scientific">Saprolegnia diclina (strain VS20)</name>
    <dbReference type="NCBI Taxonomy" id="1156394"/>
    <lineage>
        <taxon>Eukaryota</taxon>
        <taxon>Sar</taxon>
        <taxon>Stramenopiles</taxon>
        <taxon>Oomycota</taxon>
        <taxon>Saprolegniomycetes</taxon>
        <taxon>Saprolegniales</taxon>
        <taxon>Saprolegniaceae</taxon>
        <taxon>Saprolegnia</taxon>
    </lineage>
</organism>
<dbReference type="GeneID" id="19948066"/>
<keyword evidence="10" id="KW-0375">Hydrogen ion transport</keyword>
<gene>
    <name evidence="12" type="ORF">SDRG_07339</name>
</gene>
<evidence type="ECO:0000256" key="8">
    <source>
        <dbReference type="ARBA" id="ARBA00022989"/>
    </source>
</evidence>
<keyword evidence="8 10" id="KW-1133">Transmembrane helix</keyword>
<dbReference type="Pfam" id="PF00122">
    <property type="entry name" value="E1-E2_ATPase"/>
    <property type="match status" value="1"/>
</dbReference>
<dbReference type="FunFam" id="3.40.1110.10:FF:000005">
    <property type="entry name" value="Plasma membrane ATPase"/>
    <property type="match status" value="1"/>
</dbReference>
<dbReference type="eggNOG" id="KOG0205">
    <property type="taxonomic scope" value="Eukaryota"/>
</dbReference>
<feature type="transmembrane region" description="Helical" evidence="10">
    <location>
        <begin position="354"/>
        <end position="373"/>
    </location>
</feature>
<dbReference type="NCBIfam" id="TIGR01647">
    <property type="entry name" value="ATPase-IIIA_H"/>
    <property type="match status" value="1"/>
</dbReference>
<dbReference type="InterPro" id="IPR036412">
    <property type="entry name" value="HAD-like_sf"/>
</dbReference>
<dbReference type="RefSeq" id="XP_008611389.1">
    <property type="nucleotide sequence ID" value="XM_008613167.1"/>
</dbReference>
<dbReference type="InterPro" id="IPR059000">
    <property type="entry name" value="ATPase_P-type_domA"/>
</dbReference>
<keyword evidence="10" id="KW-0406">Ion transport</keyword>
<evidence type="ECO:0000259" key="11">
    <source>
        <dbReference type="SMART" id="SM00831"/>
    </source>
</evidence>
<comment type="similarity">
    <text evidence="2 10">Belongs to the cation transport ATPase (P-type) (TC 3.A.3) family. Type IIIA subfamily.</text>
</comment>
<dbReference type="InterPro" id="IPR023214">
    <property type="entry name" value="HAD_sf"/>
</dbReference>
<dbReference type="GO" id="GO:0005886">
    <property type="term" value="C:plasma membrane"/>
    <property type="evidence" value="ECO:0007669"/>
    <property type="project" value="UniProtKB-SubCell"/>
</dbReference>
<dbReference type="VEuPathDB" id="FungiDB:SDRG_07339"/>
<dbReference type="SUPFAM" id="SSF81653">
    <property type="entry name" value="Calcium ATPase, transduction domain A"/>
    <property type="match status" value="1"/>
</dbReference>
<dbReference type="Gene3D" id="2.70.150.10">
    <property type="entry name" value="Calcium-transporting ATPase, cytoplasmic transduction domain A"/>
    <property type="match status" value="1"/>
</dbReference>
<dbReference type="PRINTS" id="PR00119">
    <property type="entry name" value="CATATPASE"/>
</dbReference>
<dbReference type="SMART" id="SM00831">
    <property type="entry name" value="Cation_ATPase_N"/>
    <property type="match status" value="1"/>
</dbReference>
<dbReference type="SUPFAM" id="SSF81660">
    <property type="entry name" value="Metal cation-transporting ATPase, ATP-binding domain N"/>
    <property type="match status" value="1"/>
</dbReference>
<dbReference type="PROSITE" id="PS00154">
    <property type="entry name" value="ATPASE_E1_E2"/>
    <property type="match status" value="1"/>
</dbReference>
<dbReference type="InterPro" id="IPR006534">
    <property type="entry name" value="P-type_ATPase_IIIA"/>
</dbReference>
<keyword evidence="5 10" id="KW-0547">Nucleotide-binding</keyword>
<dbReference type="InterPro" id="IPR023299">
    <property type="entry name" value="ATPase_P-typ_cyto_dom_N"/>
</dbReference>
<keyword evidence="7 10" id="KW-1278">Translocase</keyword>
<dbReference type="GO" id="GO:0120029">
    <property type="term" value="P:proton export across plasma membrane"/>
    <property type="evidence" value="ECO:0007669"/>
    <property type="project" value="UniProtKB-UniRule"/>
</dbReference>
<dbReference type="PANTHER" id="PTHR42861">
    <property type="entry name" value="CALCIUM-TRANSPORTING ATPASE"/>
    <property type="match status" value="1"/>
</dbReference>
<keyword evidence="13" id="KW-1185">Reference proteome</keyword>
<keyword evidence="10" id="KW-0813">Transport</keyword>
<sequence length="1031" mass="110733">MSQHCQDRGRGMRRREHACSRSGRISAAPIVFLLVATWIFRGRRSHGDEQLKSSRLQRRSIHLMFVCGRIKIRAGGHSARFGKSAVVMWSKGETTPLLSASMRLDEDRFYMGMDKHTLLNTPESGLSTVEAARRLKQFGPNEFEAPDAASWRRLAGHFVGPMPLLLWLVIALELVTQDVPDLAVLIFLQVLNGVVGWIEDAKTAHALLALKAALKPEAQVIRDGVHQTINASLLVPGDRLTLTVGCAVPADCDLCDGSPIQVDQSALTGESFPVTLHAGDNVKMGSLVVHGDVEAIVSATGAQTFLGQHPPSAEWHAKNTLSSHFTHITMALLLIAIPAVSVLLGCLLYNGVALLSALSLGLIVVVAAVPLTLRSICSSILALGSRQLAAEKVLVTHLQSIETMARLTLVCADKTGTLTRNKMELQDDVPLFAPHASREDILVMAALAAKWREPPRDAIDTLVLNAIDLRPLDAYTLLAHTPFEPTAKRTESTIKTHSGKVFKVTKGAPHMVLSLAHNVDDIADAVTSRVLDLAKRGVRCLAVARTEEGCGWVLMGLLTFVDPPRHDTKRSIELLQTHGINLKMLTGDNAAVAIETAHLLQVGSTILGSDAPLTPAMVENADGFANVFPAHKVRLLTLLSTDKANVCGVTGNDVQDAPALRLAHLGIAVDGASDAAKAASDVVLTKPGLAVLLHGVLLARHVCQRVTHYVIYRVATGLHVLGFVLLATLCFSPNGGHFAQFAERVTNATAWAGASEDAPASFQLPVIAMALLLLLNDGAIASTMAQDVVGSRATPQGWSGPRTALIASTLGAVSTLSSLLLLYWALDSWETDSLWQQLGLRALSYRQVLMVVYLQLSLSGCLLVFSARTDSVCCLQAPSKLLVAAASLSSVAATTLSLFWPFAEMQAISLPTAVFVWVYSLVWLLVLDSAKVLALSLYEHATRNRKPARMEWQRLNRMQLGNLRAVATATPLSASSSSSRMLRDSFVAGRAVTSSASTNMNLDQAIDRLGRLEAEMKAVRHVIQAASASTN</sequence>
<dbReference type="SUPFAM" id="SSF56784">
    <property type="entry name" value="HAD-like"/>
    <property type="match status" value="1"/>
</dbReference>
<dbReference type="FunFam" id="2.70.150.10:FF:000042">
    <property type="entry name" value="Plasma membrane ATPase"/>
    <property type="match status" value="1"/>
</dbReference>
<evidence type="ECO:0000256" key="2">
    <source>
        <dbReference type="ARBA" id="ARBA00008804"/>
    </source>
</evidence>
<keyword evidence="4 10" id="KW-0812">Transmembrane</keyword>
<dbReference type="Gene3D" id="3.40.1110.10">
    <property type="entry name" value="Calcium-transporting ATPase, cytoplasmic domain N"/>
    <property type="match status" value="1"/>
</dbReference>
<keyword evidence="3" id="KW-0597">Phosphoprotein</keyword>
<dbReference type="SUPFAM" id="SSF81665">
    <property type="entry name" value="Calcium ATPase, transmembrane domain M"/>
    <property type="match status" value="1"/>
</dbReference>
<dbReference type="InterPro" id="IPR023298">
    <property type="entry name" value="ATPase_P-typ_TM_dom_sf"/>
</dbReference>
<dbReference type="Gene3D" id="3.40.50.1000">
    <property type="entry name" value="HAD superfamily/HAD-like"/>
    <property type="match status" value="1"/>
</dbReference>
<feature type="transmembrane region" description="Helical" evidence="10">
    <location>
        <begin position="710"/>
        <end position="731"/>
    </location>
</feature>
<evidence type="ECO:0000256" key="3">
    <source>
        <dbReference type="ARBA" id="ARBA00022553"/>
    </source>
</evidence>
<dbReference type="GO" id="GO:0005524">
    <property type="term" value="F:ATP binding"/>
    <property type="evidence" value="ECO:0007669"/>
    <property type="project" value="UniProtKB-UniRule"/>
</dbReference>
<keyword evidence="9 10" id="KW-0472">Membrane</keyword>
<feature type="transmembrane region" description="Helical" evidence="10">
    <location>
        <begin position="914"/>
        <end position="938"/>
    </location>
</feature>
<dbReference type="InterPro" id="IPR008250">
    <property type="entry name" value="ATPase_P-typ_transduc_dom_A_sf"/>
</dbReference>
<dbReference type="Pfam" id="PF00690">
    <property type="entry name" value="Cation_ATPase_N"/>
    <property type="match status" value="1"/>
</dbReference>
<dbReference type="InterPro" id="IPR001757">
    <property type="entry name" value="P_typ_ATPase"/>
</dbReference>
<dbReference type="InterPro" id="IPR004014">
    <property type="entry name" value="ATPase_P-typ_cation-transptr_N"/>
</dbReference>
<dbReference type="PRINTS" id="PR00120">
    <property type="entry name" value="HATPASE"/>
</dbReference>
<evidence type="ECO:0000313" key="13">
    <source>
        <dbReference type="Proteomes" id="UP000030762"/>
    </source>
</evidence>
<evidence type="ECO:0000256" key="9">
    <source>
        <dbReference type="ARBA" id="ARBA00023136"/>
    </source>
</evidence>
<protein>
    <recommendedName>
        <fullName evidence="10">Plasma membrane ATPase</fullName>
        <ecNumber evidence="10">7.1.2.1</ecNumber>
    </recommendedName>
</protein>
<feature type="transmembrane region" description="Helical" evidence="10">
    <location>
        <begin position="21"/>
        <end position="40"/>
    </location>
</feature>
<comment type="catalytic activity">
    <reaction evidence="10">
        <text>ATP + H2O + H(+)(in) = ADP + phosphate + 2 H(+)(out)</text>
        <dbReference type="Rhea" id="RHEA:20852"/>
        <dbReference type="ChEBI" id="CHEBI:15377"/>
        <dbReference type="ChEBI" id="CHEBI:15378"/>
        <dbReference type="ChEBI" id="CHEBI:30616"/>
        <dbReference type="ChEBI" id="CHEBI:43474"/>
        <dbReference type="ChEBI" id="CHEBI:456216"/>
        <dbReference type="EC" id="7.1.2.1"/>
    </reaction>
</comment>
<comment type="subcellular location">
    <subcellularLocation>
        <location evidence="10">Cell membrane</location>
        <topology evidence="10">Multi-pass membrane protein</topology>
    </subcellularLocation>
    <subcellularLocation>
        <location evidence="1">Membrane</location>
        <topology evidence="1">Multi-pass membrane protein</topology>
    </subcellularLocation>
</comment>
<dbReference type="Proteomes" id="UP000030762">
    <property type="component" value="Unassembled WGS sequence"/>
</dbReference>
<dbReference type="InParanoid" id="T0QMQ2"/>
<evidence type="ECO:0000256" key="7">
    <source>
        <dbReference type="ARBA" id="ARBA00022967"/>
    </source>
</evidence>
<feature type="transmembrane region" description="Helical" evidence="10">
    <location>
        <begin position="804"/>
        <end position="825"/>
    </location>
</feature>
<keyword evidence="6 10" id="KW-0067">ATP-binding</keyword>
<dbReference type="EMBL" id="JH767152">
    <property type="protein sequence ID" value="EQC35105.1"/>
    <property type="molecule type" value="Genomic_DNA"/>
</dbReference>
<dbReference type="Gene3D" id="1.20.1110.10">
    <property type="entry name" value="Calcium-transporting ATPase, transmembrane domain"/>
    <property type="match status" value="1"/>
</dbReference>
<dbReference type="GO" id="GO:0016887">
    <property type="term" value="F:ATP hydrolysis activity"/>
    <property type="evidence" value="ECO:0007669"/>
    <property type="project" value="InterPro"/>
</dbReference>
<evidence type="ECO:0000256" key="5">
    <source>
        <dbReference type="ARBA" id="ARBA00022741"/>
    </source>
</evidence>